<accession>A0A5E4T8G1</accession>
<dbReference type="AlphaFoldDB" id="A0A5E4T8G1"/>
<sequence>MPASAVRGVEVRPKGVSDNALVSGVKKKQGARNIRLSFLMRLVENLNGKNSLLGQRMRAGAQQGVPGALLRKCAPRMNIHIFTIFGIK</sequence>
<reference evidence="1 2" key="1">
    <citation type="submission" date="2019-08" db="EMBL/GenBank/DDBJ databases">
        <authorList>
            <person name="Peeters C."/>
        </authorList>
    </citation>
    <scope>NUCLEOTIDE SEQUENCE [LARGE SCALE GENOMIC DNA]</scope>
    <source>
        <strain evidence="1 2">LMG 31108</strain>
    </source>
</reference>
<keyword evidence="2" id="KW-1185">Reference proteome</keyword>
<gene>
    <name evidence="1" type="ORF">PAN31108_01191</name>
</gene>
<dbReference type="EMBL" id="CABPSB010000003">
    <property type="protein sequence ID" value="VVD82724.1"/>
    <property type="molecule type" value="Genomic_DNA"/>
</dbReference>
<protein>
    <submittedName>
        <fullName evidence="1">Uncharacterized protein</fullName>
    </submittedName>
</protein>
<proteinExistence type="predicted"/>
<evidence type="ECO:0000313" key="2">
    <source>
        <dbReference type="Proteomes" id="UP000406256"/>
    </source>
</evidence>
<evidence type="ECO:0000313" key="1">
    <source>
        <dbReference type="EMBL" id="VVD82724.1"/>
    </source>
</evidence>
<name>A0A5E4T8G1_9BURK</name>
<organism evidence="1 2">
    <name type="scientific">Pandoraea anhela</name>
    <dbReference type="NCBI Taxonomy" id="2508295"/>
    <lineage>
        <taxon>Bacteria</taxon>
        <taxon>Pseudomonadati</taxon>
        <taxon>Pseudomonadota</taxon>
        <taxon>Betaproteobacteria</taxon>
        <taxon>Burkholderiales</taxon>
        <taxon>Burkholderiaceae</taxon>
        <taxon>Pandoraea</taxon>
    </lineage>
</organism>
<dbReference type="Proteomes" id="UP000406256">
    <property type="component" value="Unassembled WGS sequence"/>
</dbReference>